<dbReference type="PANTHER" id="PTHR44520">
    <property type="entry name" value="RESPONSE REGULATOR RCP1-RELATED"/>
    <property type="match status" value="1"/>
</dbReference>
<dbReference type="OrthoDB" id="7631574at2"/>
<keyword evidence="4" id="KW-1185">Reference proteome</keyword>
<dbReference type="GO" id="GO:0000160">
    <property type="term" value="P:phosphorelay signal transduction system"/>
    <property type="evidence" value="ECO:0007669"/>
    <property type="project" value="InterPro"/>
</dbReference>
<dbReference type="InterPro" id="IPR011006">
    <property type="entry name" value="CheY-like_superfamily"/>
</dbReference>
<dbReference type="Proteomes" id="UP000239532">
    <property type="component" value="Unassembled WGS sequence"/>
</dbReference>
<evidence type="ECO:0000313" key="3">
    <source>
        <dbReference type="EMBL" id="PRP67648.1"/>
    </source>
</evidence>
<accession>A0A2S9WW02</accession>
<dbReference type="AlphaFoldDB" id="A0A2S9WW02"/>
<dbReference type="EMBL" id="MQUC01000003">
    <property type="protein sequence ID" value="PRP67648.1"/>
    <property type="molecule type" value="Genomic_DNA"/>
</dbReference>
<sequence>MDQVNNTCNSKNIFIIEDRVEDMELITRAISRQFDNVNLVAVPDSEDLLKKITSGDLKKSRPHLLLIDINMPKVSGIDLLKALSVKEEYNKLPRVVLSSSDHHKDLDAAYSYKANSYVIKPGSYSDLKIKLKSVVDYWLYTNTN</sequence>
<dbReference type="Gene3D" id="3.40.50.2300">
    <property type="match status" value="1"/>
</dbReference>
<dbReference type="Pfam" id="PF00072">
    <property type="entry name" value="Response_reg"/>
    <property type="match status" value="1"/>
</dbReference>
<evidence type="ECO:0000259" key="2">
    <source>
        <dbReference type="PROSITE" id="PS50110"/>
    </source>
</evidence>
<feature type="modified residue" description="4-aspartylphosphate" evidence="1">
    <location>
        <position position="68"/>
    </location>
</feature>
<protein>
    <recommendedName>
        <fullName evidence="2">Response regulatory domain-containing protein</fullName>
    </recommendedName>
</protein>
<name>A0A2S9WW02_9FLAO</name>
<dbReference type="PANTHER" id="PTHR44520:SF1">
    <property type="entry name" value="TWO-COMPONENT SYSTEM REGULATORY PROTEIN"/>
    <property type="match status" value="1"/>
</dbReference>
<dbReference type="InterPro" id="IPR001789">
    <property type="entry name" value="Sig_transdc_resp-reg_receiver"/>
</dbReference>
<dbReference type="InterPro" id="IPR052893">
    <property type="entry name" value="TCS_response_regulator"/>
</dbReference>
<reference evidence="3 4" key="1">
    <citation type="submission" date="2016-11" db="EMBL/GenBank/DDBJ databases">
        <title>Trade-off between light-utilization and light-protection in marine flavobacteria.</title>
        <authorList>
            <person name="Kumagai Y."/>
        </authorList>
    </citation>
    <scope>NUCLEOTIDE SEQUENCE [LARGE SCALE GENOMIC DNA]</scope>
    <source>
        <strain evidence="3 4">JCM 17109</strain>
    </source>
</reference>
<comment type="caution">
    <text evidence="3">The sequence shown here is derived from an EMBL/GenBank/DDBJ whole genome shotgun (WGS) entry which is preliminary data.</text>
</comment>
<dbReference type="PROSITE" id="PS50110">
    <property type="entry name" value="RESPONSE_REGULATORY"/>
    <property type="match status" value="1"/>
</dbReference>
<organism evidence="3 4">
    <name type="scientific">Nonlabens agnitus</name>
    <dbReference type="NCBI Taxonomy" id="870484"/>
    <lineage>
        <taxon>Bacteria</taxon>
        <taxon>Pseudomonadati</taxon>
        <taxon>Bacteroidota</taxon>
        <taxon>Flavobacteriia</taxon>
        <taxon>Flavobacteriales</taxon>
        <taxon>Flavobacteriaceae</taxon>
        <taxon>Nonlabens</taxon>
    </lineage>
</organism>
<evidence type="ECO:0000256" key="1">
    <source>
        <dbReference type="PROSITE-ProRule" id="PRU00169"/>
    </source>
</evidence>
<keyword evidence="1" id="KW-0597">Phosphoprotein</keyword>
<gene>
    <name evidence="3" type="ORF">BST86_11385</name>
</gene>
<dbReference type="RefSeq" id="WP_105983357.1">
    <property type="nucleotide sequence ID" value="NZ_MQUC01000003.1"/>
</dbReference>
<feature type="domain" description="Response regulatory" evidence="2">
    <location>
        <begin position="12"/>
        <end position="135"/>
    </location>
</feature>
<proteinExistence type="predicted"/>
<evidence type="ECO:0000313" key="4">
    <source>
        <dbReference type="Proteomes" id="UP000239532"/>
    </source>
</evidence>
<dbReference type="SMART" id="SM00448">
    <property type="entry name" value="REC"/>
    <property type="match status" value="1"/>
</dbReference>
<dbReference type="SUPFAM" id="SSF52172">
    <property type="entry name" value="CheY-like"/>
    <property type="match status" value="1"/>
</dbReference>